<dbReference type="Pfam" id="PF03782">
    <property type="entry name" value="AMOP"/>
    <property type="match status" value="1"/>
</dbReference>
<evidence type="ECO:0000256" key="2">
    <source>
        <dbReference type="ARBA" id="ARBA00022692"/>
    </source>
</evidence>
<feature type="domain" description="Sushi" evidence="13">
    <location>
        <begin position="1126"/>
        <end position="1186"/>
    </location>
</feature>
<evidence type="ECO:0000256" key="1">
    <source>
        <dbReference type="ARBA" id="ARBA00004323"/>
    </source>
</evidence>
<dbReference type="Pfam" id="PF23263">
    <property type="entry name" value="C8-3_MUC4"/>
    <property type="match status" value="1"/>
</dbReference>
<reference evidence="16" key="1">
    <citation type="submission" date="2021-08" db="EMBL/GenBank/DDBJ databases">
        <authorList>
            <person name="Misof B."/>
            <person name="Oliver O."/>
            <person name="Podsiadlowski L."/>
            <person name="Donath A."/>
            <person name="Peters R."/>
            <person name="Mayer C."/>
            <person name="Rust J."/>
            <person name="Gunkel S."/>
            <person name="Lesny P."/>
            <person name="Martin S."/>
            <person name="Oeyen J.P."/>
            <person name="Petersen M."/>
            <person name="Panagiotis P."/>
            <person name="Wilbrandt J."/>
            <person name="Tanja T."/>
        </authorList>
    </citation>
    <scope>NUCLEOTIDE SEQUENCE</scope>
    <source>
        <strain evidence="16">GBR_01_08_01A</strain>
        <tissue evidence="16">Thorax + abdomen</tissue>
    </source>
</reference>
<dbReference type="SMART" id="SM00216">
    <property type="entry name" value="VWD"/>
    <property type="match status" value="1"/>
</dbReference>
<comment type="caution">
    <text evidence="9">Lacks conserved residue(s) required for the propagation of feature annotation.</text>
</comment>
<keyword evidence="7" id="KW-1015">Disulfide bond</keyword>
<feature type="transmembrane region" description="Helical" evidence="11">
    <location>
        <begin position="1459"/>
        <end position="1479"/>
    </location>
</feature>
<evidence type="ECO:0000256" key="11">
    <source>
        <dbReference type="SAM" id="Phobius"/>
    </source>
</evidence>
<feature type="compositionally biased region" description="Basic and acidic residues" evidence="10">
    <location>
        <begin position="1283"/>
        <end position="1299"/>
    </location>
</feature>
<dbReference type="EMBL" id="JAIFRP010000074">
    <property type="protein sequence ID" value="KAK2579801.1"/>
    <property type="molecule type" value="Genomic_DNA"/>
</dbReference>
<feature type="transmembrane region" description="Helical" evidence="11">
    <location>
        <begin position="1195"/>
        <end position="1218"/>
    </location>
</feature>
<keyword evidence="9" id="KW-0768">Sushi</keyword>
<dbReference type="InterPro" id="IPR056619">
    <property type="entry name" value="C8-3_MUC4"/>
</dbReference>
<feature type="compositionally biased region" description="Polar residues" evidence="10">
    <location>
        <begin position="1314"/>
        <end position="1339"/>
    </location>
</feature>
<feature type="domain" description="VWFD" evidence="15">
    <location>
        <begin position="826"/>
        <end position="1035"/>
    </location>
</feature>
<dbReference type="GO" id="GO:0042285">
    <property type="term" value="F:xylosyltransferase activity"/>
    <property type="evidence" value="ECO:0007669"/>
    <property type="project" value="TreeGrafter"/>
</dbReference>
<dbReference type="SMART" id="SM00723">
    <property type="entry name" value="AMOP"/>
    <property type="match status" value="1"/>
</dbReference>
<comment type="subcellular location">
    <subcellularLocation>
        <location evidence="1">Golgi apparatus membrane</location>
        <topology evidence="1">Single-pass type II membrane protein</topology>
    </subcellularLocation>
</comment>
<dbReference type="SUPFAM" id="SSF57535">
    <property type="entry name" value="Complement control module/SCR domain"/>
    <property type="match status" value="1"/>
</dbReference>
<dbReference type="InterPro" id="IPR005533">
    <property type="entry name" value="AMOP_dom"/>
</dbReference>
<keyword evidence="5" id="KW-0333">Golgi apparatus</keyword>
<dbReference type="Pfam" id="PF13896">
    <property type="entry name" value="Glyco_transf_49"/>
    <property type="match status" value="1"/>
</dbReference>
<name>A0AAD9RIN1_9HYME</name>
<dbReference type="Pfam" id="PF01501">
    <property type="entry name" value="Glyco_transf_8"/>
    <property type="match status" value="1"/>
</dbReference>
<dbReference type="Proteomes" id="UP001258017">
    <property type="component" value="Unassembled WGS sequence"/>
</dbReference>
<organism evidence="16 17">
    <name type="scientific">Odynerus spinipes</name>
    <dbReference type="NCBI Taxonomy" id="1348599"/>
    <lineage>
        <taxon>Eukaryota</taxon>
        <taxon>Metazoa</taxon>
        <taxon>Ecdysozoa</taxon>
        <taxon>Arthropoda</taxon>
        <taxon>Hexapoda</taxon>
        <taxon>Insecta</taxon>
        <taxon>Pterygota</taxon>
        <taxon>Neoptera</taxon>
        <taxon>Endopterygota</taxon>
        <taxon>Hymenoptera</taxon>
        <taxon>Apocrita</taxon>
        <taxon>Aculeata</taxon>
        <taxon>Vespoidea</taxon>
        <taxon>Vespidae</taxon>
        <taxon>Eumeninae</taxon>
        <taxon>Odynerus</taxon>
    </lineage>
</organism>
<dbReference type="InterPro" id="IPR051292">
    <property type="entry name" value="Xyl/GlcA_transferase"/>
</dbReference>
<dbReference type="InterPro" id="IPR013783">
    <property type="entry name" value="Ig-like_fold"/>
</dbReference>
<dbReference type="PANTHER" id="PTHR12270">
    <property type="entry name" value="GLYCOSYLTRANSFERASE-RELATED"/>
    <property type="match status" value="1"/>
</dbReference>
<dbReference type="Pfam" id="PF00084">
    <property type="entry name" value="Sushi"/>
    <property type="match status" value="1"/>
</dbReference>
<keyword evidence="8" id="KW-0325">Glycoprotein</keyword>
<evidence type="ECO:0000256" key="6">
    <source>
        <dbReference type="ARBA" id="ARBA00023136"/>
    </source>
</evidence>
<evidence type="ECO:0000256" key="5">
    <source>
        <dbReference type="ARBA" id="ARBA00023034"/>
    </source>
</evidence>
<dbReference type="GO" id="GO:0000139">
    <property type="term" value="C:Golgi membrane"/>
    <property type="evidence" value="ECO:0007669"/>
    <property type="project" value="UniProtKB-SubCell"/>
</dbReference>
<dbReference type="InterPro" id="IPR003886">
    <property type="entry name" value="NIDO_dom"/>
</dbReference>
<dbReference type="InterPro" id="IPR014756">
    <property type="entry name" value="Ig_E-set"/>
</dbReference>
<dbReference type="Gene3D" id="2.10.70.10">
    <property type="entry name" value="Complement Module, domain 1"/>
    <property type="match status" value="1"/>
</dbReference>
<feature type="compositionally biased region" description="Low complexity" evidence="10">
    <location>
        <begin position="1263"/>
        <end position="1273"/>
    </location>
</feature>
<evidence type="ECO:0000256" key="8">
    <source>
        <dbReference type="ARBA" id="ARBA00023180"/>
    </source>
</evidence>
<accession>A0AAD9RIN1</accession>
<dbReference type="CDD" id="cd00033">
    <property type="entry name" value="CCP"/>
    <property type="match status" value="1"/>
</dbReference>
<dbReference type="SMART" id="SM00539">
    <property type="entry name" value="NIDO"/>
    <property type="match status" value="1"/>
</dbReference>
<keyword evidence="2 11" id="KW-0812">Transmembrane</keyword>
<keyword evidence="3" id="KW-0735">Signal-anchor</keyword>
<evidence type="ECO:0000259" key="13">
    <source>
        <dbReference type="PROSITE" id="PS50923"/>
    </source>
</evidence>
<evidence type="ECO:0008006" key="18">
    <source>
        <dbReference type="Google" id="ProtNLM"/>
    </source>
</evidence>
<keyword evidence="6 11" id="KW-0472">Membrane</keyword>
<dbReference type="Pfam" id="PF06119">
    <property type="entry name" value="NIDO"/>
    <property type="match status" value="1"/>
</dbReference>
<evidence type="ECO:0000256" key="9">
    <source>
        <dbReference type="PROSITE-ProRule" id="PRU00302"/>
    </source>
</evidence>
<feature type="domain" description="NIDO" evidence="14">
    <location>
        <begin position="263"/>
        <end position="429"/>
    </location>
</feature>
<dbReference type="PROSITE" id="PS50856">
    <property type="entry name" value="AMOP"/>
    <property type="match status" value="1"/>
</dbReference>
<keyword evidence="17" id="KW-1185">Reference proteome</keyword>
<feature type="compositionally biased region" description="Basic and acidic residues" evidence="10">
    <location>
        <begin position="1405"/>
        <end position="1415"/>
    </location>
</feature>
<dbReference type="PROSITE" id="PS51233">
    <property type="entry name" value="VWFD"/>
    <property type="match status" value="1"/>
</dbReference>
<dbReference type="SUPFAM" id="SSF53448">
    <property type="entry name" value="Nucleotide-diphospho-sugar transferases"/>
    <property type="match status" value="1"/>
</dbReference>
<evidence type="ECO:0000313" key="16">
    <source>
        <dbReference type="EMBL" id="KAK2579801.1"/>
    </source>
</evidence>
<protein>
    <recommendedName>
        <fullName evidence="18">Protein mesh</fullName>
    </recommendedName>
</protein>
<dbReference type="Gene3D" id="3.90.550.10">
    <property type="entry name" value="Spore Coat Polysaccharide Biosynthesis Protein SpsA, Chain A"/>
    <property type="match status" value="2"/>
</dbReference>
<dbReference type="InterPro" id="IPR000436">
    <property type="entry name" value="Sushi_SCR_CCP_dom"/>
</dbReference>
<reference evidence="16" key="2">
    <citation type="journal article" date="2023" name="Commun. Biol.">
        <title>Intrasexual cuticular hydrocarbon dimorphism in a wasp sheds light on hydrocarbon biosynthesis genes in Hymenoptera.</title>
        <authorList>
            <person name="Moris V.C."/>
            <person name="Podsiadlowski L."/>
            <person name="Martin S."/>
            <person name="Oeyen J.P."/>
            <person name="Donath A."/>
            <person name="Petersen M."/>
            <person name="Wilbrandt J."/>
            <person name="Misof B."/>
            <person name="Liedtke D."/>
            <person name="Thamm M."/>
            <person name="Scheiner R."/>
            <person name="Schmitt T."/>
            <person name="Niehuis O."/>
        </authorList>
    </citation>
    <scope>NUCLEOTIDE SEQUENCE</scope>
    <source>
        <strain evidence="16">GBR_01_08_01A</strain>
    </source>
</reference>
<feature type="region of interest" description="Disordered" evidence="10">
    <location>
        <begin position="1258"/>
        <end position="1277"/>
    </location>
</feature>
<evidence type="ECO:0000259" key="14">
    <source>
        <dbReference type="PROSITE" id="PS51220"/>
    </source>
</evidence>
<dbReference type="PANTHER" id="PTHR12270:SF25">
    <property type="entry name" value="GLYCOSYLTRANSFERASE-LIKE PROTEIN LARGE"/>
    <property type="match status" value="1"/>
</dbReference>
<dbReference type="GO" id="GO:0007160">
    <property type="term" value="P:cell-matrix adhesion"/>
    <property type="evidence" value="ECO:0007669"/>
    <property type="project" value="InterPro"/>
</dbReference>
<feature type="domain" description="AMOP" evidence="12">
    <location>
        <begin position="662"/>
        <end position="813"/>
    </location>
</feature>
<evidence type="ECO:0000313" key="17">
    <source>
        <dbReference type="Proteomes" id="UP001258017"/>
    </source>
</evidence>
<dbReference type="FunFam" id="3.90.550.10:FF:000016">
    <property type="entry name" value="LARGE xylosyl- and glucuronyltransferase 2"/>
    <property type="match status" value="1"/>
</dbReference>
<dbReference type="Pfam" id="PF00094">
    <property type="entry name" value="VWD"/>
    <property type="match status" value="1"/>
</dbReference>
<dbReference type="InterPro" id="IPR001846">
    <property type="entry name" value="VWF_type-D"/>
</dbReference>
<evidence type="ECO:0000256" key="10">
    <source>
        <dbReference type="SAM" id="MobiDB-lite"/>
    </source>
</evidence>
<evidence type="ECO:0000256" key="3">
    <source>
        <dbReference type="ARBA" id="ARBA00022968"/>
    </source>
</evidence>
<evidence type="ECO:0000256" key="4">
    <source>
        <dbReference type="ARBA" id="ARBA00022989"/>
    </source>
</evidence>
<dbReference type="GO" id="GO:0015020">
    <property type="term" value="F:glucuronosyltransferase activity"/>
    <property type="evidence" value="ECO:0007669"/>
    <property type="project" value="TreeGrafter"/>
</dbReference>
<dbReference type="InterPro" id="IPR029044">
    <property type="entry name" value="Nucleotide-diphossugar_trans"/>
</dbReference>
<dbReference type="Gene3D" id="2.60.40.10">
    <property type="entry name" value="Immunoglobulins"/>
    <property type="match status" value="1"/>
</dbReference>
<dbReference type="SMART" id="SM00032">
    <property type="entry name" value="CCP"/>
    <property type="match status" value="1"/>
</dbReference>
<feature type="region of interest" description="Disordered" evidence="10">
    <location>
        <begin position="1282"/>
        <end position="1339"/>
    </location>
</feature>
<dbReference type="SUPFAM" id="SSF81296">
    <property type="entry name" value="E set domains"/>
    <property type="match status" value="1"/>
</dbReference>
<dbReference type="InterPro" id="IPR002495">
    <property type="entry name" value="Glyco_trans_8"/>
</dbReference>
<evidence type="ECO:0000256" key="7">
    <source>
        <dbReference type="ARBA" id="ARBA00023157"/>
    </source>
</evidence>
<comment type="caution">
    <text evidence="16">The sequence shown here is derived from an EMBL/GenBank/DDBJ whole genome shotgun (WGS) entry which is preliminary data.</text>
</comment>
<dbReference type="CDD" id="cd06431">
    <property type="entry name" value="GT8_LARGE_C"/>
    <property type="match status" value="1"/>
</dbReference>
<feature type="region of interest" description="Disordered" evidence="10">
    <location>
        <begin position="1395"/>
        <end position="1424"/>
    </location>
</feature>
<feature type="transmembrane region" description="Helical" evidence="11">
    <location>
        <begin position="1349"/>
        <end position="1369"/>
    </location>
</feature>
<keyword evidence="4 11" id="KW-1133">Transmembrane helix</keyword>
<dbReference type="InterPro" id="IPR035976">
    <property type="entry name" value="Sushi/SCR/CCP_sf"/>
</dbReference>
<dbReference type="PROSITE" id="PS50923">
    <property type="entry name" value="SUSHI"/>
    <property type="match status" value="1"/>
</dbReference>
<gene>
    <name evidence="16" type="ORF">KPH14_008682</name>
</gene>
<dbReference type="PROSITE" id="PS51220">
    <property type="entry name" value="NIDO"/>
    <property type="match status" value="1"/>
</dbReference>
<sequence>MRSRALWLGGVFHPRKLTTTTTIVLIYVFAVSLSGIDAQTENETFESAFGLNVPESTENKDYAVTERKEEPVPSELEDLARSEKEIVAIEEKPETEFPESPTSNFGDAKKEVGPISVGLSGRIAGETSGKYVRYDSDSPDANRCAPRSDDSVPDYVFTEARLKKIRSEFMYWYFDKCGDNDNGDYQTDIHASTAIIHKNFNFQLPFFGFRYNYTRVSVNGFLEFSDPPEHYTYPLVFPIKDWPERNDPSFIGIFFSLCRIGKIRPTDIDPRKPGVYFRLERDLQRRTDQFGVEMRERVKWDIREGVVGSDSFDPKHAVIVTWKNISFVGGLDNSLYKTNTFQLVLATDEVYTYAIFNYLDIQWSSHTSAGGDTTGGEGGVPAFVGFNAGNGTQSYEYKPYSQATTLRDLTSRGWANGFPGRHIFRIDEKIMLGTCNKDIAGTHLPLVFAPESGNMLGGTVVNITGPCFNENEKVRCLFDTVSVIGHVVDRNRAICVQPYVQAEGYVRFEVAIGNSGKYNWKGKYFIETPATAAEKISFATTAIHEIDPAEIKITWNQYNLTSNSNAGIQISLWGYRETKTTPELKFISDLEPSYSNTGSYVIRPSNYRDAYNPDVQDMVFGFIKINLTDPAQYSGINISPVLWSKPIPLAWYFAPQWERLHGSRWSQKMCDKWIMNDRYLKNFAAEVALCPCTLEHALYDKGRFMPDFDCDKDSNPDCFYNNHAVHCVRTGAPNLDGSEQQCCYDKNGFLMLTYDQQWGSRPRRSHNLGYFPWNEANKVPTLSQWYHDMVPMYLCCLWQEEQAVGCETFRFERRPSQDCIAYQSPAVATVFGDPHVVTFDGLPYTFNGMGEFVLLRVNYIKDKLDVQARFEQVDRNFYGPVNATKLTAIAVRGNNSATIEIRLRPKHAQWRYRLDVFADKRRVYFDRPSLKFQHFPGVIVYTPTYILNQSEVIVMLDTGVGVEVIENEGFLTARAYIPWSYMNKTRGLFGNWSHDITDDFTNPDGQLAAVSNLNNFEEVHKNFAMNWLLEDKEVENKGAALFTREFGRTATFYANRKFQPEFRRTPEEILPANRTEDRIRANALCGDSYQCKYDYAMTLNRDFAHFTKNYYDTYTQIKAINDKKTISCGILETPRFGRKTNFLFIPGAKVTFECNQDFILVGDQRRECMPNGRWNVPEYGYTECLRQVEYAQRSAWTAFGIIGLILIPAVMCIAIAFVCMRKNRSNNGDSTKSWRYSERSSGIDNDSMLMKQSVPLKADDRPISPVSDSSISSLGGTKKRRSYDKVYRTHEPLPDRPDIDFEDKDWDLKEPISPTESESTVESIQKAGSPTRESQQEYSSRQAGITTGIVLACVVPIVLLIVCIASRALKQRREEREQDESLTRARNLELQRLRKIGEDDDSEEDSKYARSRYENLDDNEPINSSNSDGYRYNSFKILSSNIIGRIVKYVWHTAMARPWLGVLFGILVPSTIFYLYLLFNVPSVEIGVSKVQGKWQSLSIGIEKMTLRESSSERVQLESNRVEVKCDTVHIAMVCAGYNSTFTLVTVVKSVLFYRTKPLHFHLLVDEIAKRTLTTLFQTWDLPHVTVTYYPAERWVPKVSWIPNKHYSGVYGLLKLILPEALGESKVLVLDTDVTILNDVAVLWRVFEKFTYNQTLGLVENQSHWYIKSLSYGQRPWPALGRGFNTGVMLMHLQRLRDRRFRGLWESTTRRVLERIRKTSLADQDVINAVIKEHPDIVRRIDCTWNIQLSDHTTSESCYRGADRINIIHWNSPRKQDAYNKHINEFRKLHRVFLEMDGNLLRKRLFGCDRHESNRVYNESSPCREFAKGATMMYRTHPFVLEYEYNVYIPTDVVLATQCSIERVPLLEELSKHWPGTLSVALYLTDAEVQNFFEFVRGSAELRKRKNIAYHVVYKDGELYPINYLRNVAMSYVSTPFIFQLDVDFLPQYGLYESLMNHIAELRVGESHKIALIVPAFETERYRFTFPANKEELLKFLRRGVLYTFRYHVWTQGHAATNYSFWRNATEPYEVSWEPDFEPYIVVSRSAPRYDTRFIGFGWNKVSYITHLTALGYKYIVLPNTFIIHRPHAPSLDIGKFRTNSIYRRCLKKLKDEFVEELITKYGDGALSKLKRITKEDKILGPAKPH</sequence>
<dbReference type="GO" id="GO:0035269">
    <property type="term" value="P:protein O-linked glycosylation via mannose"/>
    <property type="evidence" value="ECO:0007669"/>
    <property type="project" value="TreeGrafter"/>
</dbReference>
<evidence type="ECO:0000259" key="15">
    <source>
        <dbReference type="PROSITE" id="PS51233"/>
    </source>
</evidence>
<proteinExistence type="predicted"/>
<evidence type="ECO:0000259" key="12">
    <source>
        <dbReference type="PROSITE" id="PS50856"/>
    </source>
</evidence>